<dbReference type="Pfam" id="PF08389">
    <property type="entry name" value="Xpo1"/>
    <property type="match status" value="1"/>
</dbReference>
<reference evidence="6" key="1">
    <citation type="journal article" date="2008" name="Nat. Genet.">
        <title>The Pristionchus pacificus genome provides a unique perspective on nematode lifestyle and parasitism.</title>
        <authorList>
            <person name="Dieterich C."/>
            <person name="Clifton S.W."/>
            <person name="Schuster L.N."/>
            <person name="Chinwalla A."/>
            <person name="Delehaunty K."/>
            <person name="Dinkelacker I."/>
            <person name="Fulton L."/>
            <person name="Fulton R."/>
            <person name="Godfrey J."/>
            <person name="Minx P."/>
            <person name="Mitreva M."/>
            <person name="Roeseler W."/>
            <person name="Tian H."/>
            <person name="Witte H."/>
            <person name="Yang S.P."/>
            <person name="Wilson R.K."/>
            <person name="Sommer R.J."/>
        </authorList>
    </citation>
    <scope>NUCLEOTIDE SEQUENCE [LARGE SCALE GENOMIC DNA]</scope>
    <source>
        <strain evidence="6">PS312</strain>
    </source>
</reference>
<dbReference type="InterPro" id="IPR016024">
    <property type="entry name" value="ARM-type_fold"/>
</dbReference>
<dbReference type="InterPro" id="IPR011989">
    <property type="entry name" value="ARM-like"/>
</dbReference>
<gene>
    <name evidence="5" type="primary">WBGene00109386</name>
</gene>
<dbReference type="SUPFAM" id="SSF48371">
    <property type="entry name" value="ARM repeat"/>
    <property type="match status" value="2"/>
</dbReference>
<keyword evidence="6" id="KW-1185">Reference proteome</keyword>
<dbReference type="InterPro" id="IPR019451">
    <property type="entry name" value="Rtp1_C1"/>
</dbReference>
<comment type="subcellular location">
    <subcellularLocation>
        <location evidence="1">Nucleus</location>
    </subcellularLocation>
</comment>
<dbReference type="FunFam" id="1.25.10.10:FF:001124">
    <property type="entry name" value="Protein CBG09895"/>
    <property type="match status" value="1"/>
</dbReference>
<dbReference type="PANTHER" id="PTHR12363">
    <property type="entry name" value="TRANSPORTIN 3 AND IMPORTIN 13"/>
    <property type="match status" value="1"/>
</dbReference>
<proteinExistence type="inferred from homology"/>
<evidence type="ECO:0000256" key="3">
    <source>
        <dbReference type="ARBA" id="ARBA00022448"/>
    </source>
</evidence>
<dbReference type="Pfam" id="PF10363">
    <property type="entry name" value="RTP1_C1"/>
    <property type="match status" value="1"/>
</dbReference>
<keyword evidence="4" id="KW-0539">Nucleus</keyword>
<name>A0A2A6BIZ8_PRIPA</name>
<dbReference type="GO" id="GO:0006606">
    <property type="term" value="P:protein import into nucleus"/>
    <property type="evidence" value="ECO:0000318"/>
    <property type="project" value="GO_Central"/>
</dbReference>
<comment type="similarity">
    <text evidence="2">Belongs to the importin beta family.</text>
</comment>
<evidence type="ECO:0000256" key="4">
    <source>
        <dbReference type="ARBA" id="ARBA00023242"/>
    </source>
</evidence>
<reference evidence="5" key="2">
    <citation type="submission" date="2022-06" db="UniProtKB">
        <authorList>
            <consortium name="EnsemblMetazoa"/>
        </authorList>
    </citation>
    <scope>IDENTIFICATION</scope>
    <source>
        <strain evidence="5">PS312</strain>
    </source>
</reference>
<sequence length="1959" mass="220944">MGEISVLSVMSVLKKAMEIDGSFDIANVRPSKTNDVKRELIKRGLGLALTEMEKHPLLMDQYDRQILKTASSSSGESIWESDARIKFGNLIIFLFANLTKAIEREKARSERTDISELSLGHHNIICQALPHLTSTSVFPYIPDGIIVLHVDTWWKTKEWEGIQEDKPTQAKKLHSYLKTILDLSDVSFQVKGTIVSRELFTVVMAAELLHHLGHTALHARYRSFLSSIDAAVVLNVASAFIRPKANQTNTQWLNKSMIGLVNDMVGKGHLRDLLRAFDSRGQLFKGNMNTMSLPFLLDLVKALCSGTAFSMSKQEYFESLVNQFFVWLDAPVVCGKDELGFILFNFFIDAMVKYQNYFAKSLIIDRFLLPLESLYESDDEEVARSFPIAALRLAKLFQNPKIRSICLVQSLRLRKLVFLFCGVSNALAEYRTHHKDDSNEIVDFQDIMNDLVRTVFEFLPKKELFILWGARQPELLPRFEVKPNTKFVNSKIKVIGEDNPIRCPVFVTAHKSSVEDHHLFLENTVTTMIDLVKVEEKADFIFTVLLEVFKAYIKDDAYFNRLSATHDESEFFYLGQLNVLALILNEKLDEVIVMDEKNFMQSVTNTTTLAKLLNLTIITMTSTVNNIEKEVVKQKKEADLDIRGGMNEFEKEVREDMISITMSTATYGIKFTKFIPLLRMIEGDKMKELDTEANEVLRLTAVLKKLLREMKEVPAEYKEIVKAFENDGDLNSTIADMEGSIKTKEDNDASFFNVEELLSLLNGLVYEKGQGLLTLSQLLLKRNFRLIQIYDDTFHDIVLGLISDSDSYVYLSAINCAAEAALAMTDKIIPFVKLFSQINSVREKKNGQGEVVKRETIQEKVIVRLRIASVICKVFDNIGAAAPKYTRETIDCAMSCVDDMDEDIRASAYAIIEYLFRTMAARYTIDNTFQPILDSINHTLTCEKSCQVRRNAIKILTNMLSGAGRDMLTTLSEQLLPINRMLTSVLQSEKDEVVILFAQLAKEEIGESLKEKMIMETTQRIRQIKMITMDLGGEAIVLIQAIDEFYSTTDQSRRLALNQYLCNFKTGWDSPVTIQGCFLLLSRHNSPNVQYFGALSLYDTIKHRWEDILDKPELMETLKSFLINALTEGASVQSQSLTNKLSSSLALLALYCIPDVWNSPVQDLTALWAATPELLLRREIRLELRVLAELAAEFPNVHMPLTQRSILKTELHRVSEDMIKILTTVLQSAADSAPSLLNAAVECVEQWLRLPGSNLKQWTPLLSHVFGAVQDDSTALTNLLTILAANDELVNEEQLVHHVLQYVCGTLAQKVLAELSRDPLSEEITALSAATCALAERVVPILVRSSLRGSTQLLEELTAFFAKLSSFPGRYPMDEGVSEMPHIFLSSLREEICMGTKEAQREKLTSALRSSFEEVLVGAVNKLMYAPLAVREEMNEEEKEAFENYRSNRIEDGVNSFLMLGQCALVYLNRRCCGAAEETGGDKEATLNLMESCLYNWEQISDYLGEENQTEIANLVEETGKMFVSGASSVEEARIANTLMRLIFAISHLVSGHEQATSLELQCIQMVLHQLEVKEVTGEALNTLIKLIEDRPEWLKERGYSDDLIVRCSSLFQNESLPQKHRLAALKAIGISLSLREPTEIMETLRTPLELYLAGVNGETTNSNEESRRKFQIGIFSCLFTSLHLKSREDAEAVVLLLRLAGPILVGILERNPTPIIADRTCEAFRSACINIPSSRISEFFLLLKKAIELSLNIHPNAASNLAKTLVFSAGAVLRNEMAETVEGWVATFEMNYPSDGDEEWIGLILQILKKDWKLLDSSSERAVNIISSAINLSTQALSSSEDPNVVKCSSQLLATIVSSVFSKGHELGRRVLEQKIVHIVQIVFRRIQIELMRQTIESLAEVLFFFIQSFTTETRNILNGEENGSTPMVAALFREMGNLRNFKQMTLRLNQAARKDCA</sequence>
<organism evidence="5 6">
    <name type="scientific">Pristionchus pacificus</name>
    <name type="common">Parasitic nematode worm</name>
    <dbReference type="NCBI Taxonomy" id="54126"/>
    <lineage>
        <taxon>Eukaryota</taxon>
        <taxon>Metazoa</taxon>
        <taxon>Ecdysozoa</taxon>
        <taxon>Nematoda</taxon>
        <taxon>Chromadorea</taxon>
        <taxon>Rhabditida</taxon>
        <taxon>Rhabditina</taxon>
        <taxon>Diplogasteromorpha</taxon>
        <taxon>Diplogasteroidea</taxon>
        <taxon>Neodiplogasteridae</taxon>
        <taxon>Pristionchus</taxon>
    </lineage>
</organism>
<protein>
    <submittedName>
        <fullName evidence="5">Uncharacterized protein</fullName>
    </submittedName>
</protein>
<dbReference type="Proteomes" id="UP000005239">
    <property type="component" value="Unassembled WGS sequence"/>
</dbReference>
<evidence type="ECO:0000313" key="6">
    <source>
        <dbReference type="Proteomes" id="UP000005239"/>
    </source>
</evidence>
<dbReference type="InterPro" id="IPR013598">
    <property type="entry name" value="Exportin-1/Importin-b-like"/>
</dbReference>
<evidence type="ECO:0000313" key="5">
    <source>
        <dbReference type="EnsemblMetazoa" id="PPA19832.1"/>
    </source>
</evidence>
<dbReference type="EnsemblMetazoa" id="PPA19832.1">
    <property type="protein sequence ID" value="PPA19832.1"/>
    <property type="gene ID" value="WBGene00109386"/>
</dbReference>
<accession>A0A8R1YD54</accession>
<dbReference type="GO" id="GO:0005634">
    <property type="term" value="C:nucleus"/>
    <property type="evidence" value="ECO:0007669"/>
    <property type="project" value="UniProtKB-SubCell"/>
</dbReference>
<evidence type="ECO:0000256" key="2">
    <source>
        <dbReference type="ARBA" id="ARBA00007991"/>
    </source>
</evidence>
<dbReference type="PANTHER" id="PTHR12363:SF33">
    <property type="entry name" value="IMPORTIN-13"/>
    <property type="match status" value="1"/>
</dbReference>
<accession>A0A2A6BIZ8</accession>
<evidence type="ECO:0000256" key="1">
    <source>
        <dbReference type="ARBA" id="ARBA00004123"/>
    </source>
</evidence>
<dbReference type="GO" id="GO:0005737">
    <property type="term" value="C:cytoplasm"/>
    <property type="evidence" value="ECO:0000318"/>
    <property type="project" value="GO_Central"/>
</dbReference>
<dbReference type="Gene3D" id="1.25.10.10">
    <property type="entry name" value="Leucine-rich Repeat Variant"/>
    <property type="match status" value="2"/>
</dbReference>
<keyword evidence="3" id="KW-0813">Transport</keyword>
<dbReference type="InterPro" id="IPR051345">
    <property type="entry name" value="Importin_beta-like_NTR"/>
</dbReference>